<name>A0A1J5PC40_9ZZZZ</name>
<accession>A0A1J5PC40</accession>
<proteinExistence type="predicted"/>
<feature type="region of interest" description="Disordered" evidence="1">
    <location>
        <begin position="59"/>
        <end position="83"/>
    </location>
</feature>
<evidence type="ECO:0000313" key="2">
    <source>
        <dbReference type="EMBL" id="OIQ68910.1"/>
    </source>
</evidence>
<reference evidence="2" key="1">
    <citation type="submission" date="2016-10" db="EMBL/GenBank/DDBJ databases">
        <title>Sequence of Gallionella enrichment culture.</title>
        <authorList>
            <person name="Poehlein A."/>
            <person name="Muehling M."/>
            <person name="Daniel R."/>
        </authorList>
    </citation>
    <scope>NUCLEOTIDE SEQUENCE</scope>
</reference>
<dbReference type="EMBL" id="MLJW01005028">
    <property type="protein sequence ID" value="OIQ68910.1"/>
    <property type="molecule type" value="Genomic_DNA"/>
</dbReference>
<protein>
    <submittedName>
        <fullName evidence="2">Uncharacterized protein</fullName>
    </submittedName>
</protein>
<evidence type="ECO:0000256" key="1">
    <source>
        <dbReference type="SAM" id="MobiDB-lite"/>
    </source>
</evidence>
<sequence length="83" mass="8687">MNGCPQIKGLQAATASIPITKTHAHGIENPLNIADRLTGDEFSGFCQRCPDGLATRHFANPGPPGTVAQDQQIAGEEGTMSAR</sequence>
<organism evidence="2">
    <name type="scientific">mine drainage metagenome</name>
    <dbReference type="NCBI Taxonomy" id="410659"/>
    <lineage>
        <taxon>unclassified sequences</taxon>
        <taxon>metagenomes</taxon>
        <taxon>ecological metagenomes</taxon>
    </lineage>
</organism>
<comment type="caution">
    <text evidence="2">The sequence shown here is derived from an EMBL/GenBank/DDBJ whole genome shotgun (WGS) entry which is preliminary data.</text>
</comment>
<gene>
    <name evidence="2" type="ORF">GALL_494930</name>
</gene>
<dbReference type="AlphaFoldDB" id="A0A1J5PC40"/>